<keyword evidence="1" id="KW-0175">Coiled coil</keyword>
<feature type="non-terminal residue" evidence="3">
    <location>
        <position position="402"/>
    </location>
</feature>
<protein>
    <submittedName>
        <fullName evidence="3">Uncharacterized protein</fullName>
    </submittedName>
</protein>
<keyword evidence="4" id="KW-1185">Reference proteome</keyword>
<name>A0A9P6IPJ9_MORAP</name>
<evidence type="ECO:0000256" key="1">
    <source>
        <dbReference type="SAM" id="Coils"/>
    </source>
</evidence>
<evidence type="ECO:0000313" key="4">
    <source>
        <dbReference type="Proteomes" id="UP000738359"/>
    </source>
</evidence>
<feature type="region of interest" description="Disordered" evidence="2">
    <location>
        <begin position="312"/>
        <end position="362"/>
    </location>
</feature>
<dbReference type="EMBL" id="JAAAHY010002878">
    <property type="protein sequence ID" value="KAF9943797.1"/>
    <property type="molecule type" value="Genomic_DNA"/>
</dbReference>
<gene>
    <name evidence="3" type="ORF">BGZ70_005413</name>
</gene>
<evidence type="ECO:0000313" key="3">
    <source>
        <dbReference type="EMBL" id="KAF9943797.1"/>
    </source>
</evidence>
<feature type="non-terminal residue" evidence="3">
    <location>
        <position position="1"/>
    </location>
</feature>
<accession>A0A9P6IPJ9</accession>
<comment type="caution">
    <text evidence="3">The sequence shown here is derived from an EMBL/GenBank/DDBJ whole genome shotgun (WGS) entry which is preliminary data.</text>
</comment>
<sequence>ESKVEKKQKELEGWKSELENSQAECGEVSQRYQDIAKMARDAAKTLAGASPPLSPEEQQAGIADVNARKKAIMQELQEAKETVDFAQGFVDRLTAELVELTEETASHDVWRDDKSSVSSSSNSKPGCKIDFDSLVPKVFTNAPSLENITSLLREPLVAWGLNLLTQLDKLQCDEVDLEYNYEVVDTWKPVQLAVKELFKLNLLKSFAVRGLFGLATKDFTDVHAYCTKVELLVDASGLRGSVHEKLVVESLYAGLPDEGQRAITTSWPDVAGVAGIYAMLECVRNARVAFPGVRTNWVDWFQMRFKTLSSKKNGTKAVEKDDIPDSRSQTKRPRRDHARAATKPSDDKSKKPCTTTQCNSKFHPASKCYTMHAELRNAPKRFKPHSSSPARATASMRLEPTD</sequence>
<reference evidence="3" key="1">
    <citation type="journal article" date="2020" name="Fungal Divers.">
        <title>Resolving the Mortierellaceae phylogeny through synthesis of multi-gene phylogenetics and phylogenomics.</title>
        <authorList>
            <person name="Vandepol N."/>
            <person name="Liber J."/>
            <person name="Desiro A."/>
            <person name="Na H."/>
            <person name="Kennedy M."/>
            <person name="Barry K."/>
            <person name="Grigoriev I.V."/>
            <person name="Miller A.N."/>
            <person name="O'Donnell K."/>
            <person name="Stajich J.E."/>
            <person name="Bonito G."/>
        </authorList>
    </citation>
    <scope>NUCLEOTIDE SEQUENCE</scope>
    <source>
        <strain evidence="3">CK1249</strain>
    </source>
</reference>
<dbReference type="AlphaFoldDB" id="A0A9P6IPJ9"/>
<evidence type="ECO:0000256" key="2">
    <source>
        <dbReference type="SAM" id="MobiDB-lite"/>
    </source>
</evidence>
<dbReference type="Proteomes" id="UP000738359">
    <property type="component" value="Unassembled WGS sequence"/>
</dbReference>
<organism evidence="3 4">
    <name type="scientific">Mortierella alpina</name>
    <name type="common">Oleaginous fungus</name>
    <name type="synonym">Mortierella renispora</name>
    <dbReference type="NCBI Taxonomy" id="64518"/>
    <lineage>
        <taxon>Eukaryota</taxon>
        <taxon>Fungi</taxon>
        <taxon>Fungi incertae sedis</taxon>
        <taxon>Mucoromycota</taxon>
        <taxon>Mortierellomycotina</taxon>
        <taxon>Mortierellomycetes</taxon>
        <taxon>Mortierellales</taxon>
        <taxon>Mortierellaceae</taxon>
        <taxon>Mortierella</taxon>
    </lineage>
</organism>
<feature type="region of interest" description="Disordered" evidence="2">
    <location>
        <begin position="379"/>
        <end position="402"/>
    </location>
</feature>
<feature type="coiled-coil region" evidence="1">
    <location>
        <begin position="4"/>
        <end position="31"/>
    </location>
</feature>
<proteinExistence type="predicted"/>
<dbReference type="OrthoDB" id="10527709at2759"/>